<feature type="signal peptide" evidence="4">
    <location>
        <begin position="1"/>
        <end position="29"/>
    </location>
</feature>
<evidence type="ECO:0000313" key="7">
    <source>
        <dbReference type="Proteomes" id="UP000004893"/>
    </source>
</evidence>
<dbReference type="SUPFAM" id="SSF53822">
    <property type="entry name" value="Periplasmic binding protein-like I"/>
    <property type="match status" value="1"/>
</dbReference>
<keyword evidence="7" id="KW-1185">Reference proteome</keyword>
<evidence type="ECO:0000256" key="1">
    <source>
        <dbReference type="ARBA" id="ARBA00004196"/>
    </source>
</evidence>
<evidence type="ECO:0000313" key="6">
    <source>
        <dbReference type="EMBL" id="EEG73773.1"/>
    </source>
</evidence>
<protein>
    <recommendedName>
        <fullName evidence="5">Periplasmic binding protein domain-containing protein</fullName>
    </recommendedName>
</protein>
<dbReference type="PANTHER" id="PTHR46847">
    <property type="entry name" value="D-ALLOSE-BINDING PERIPLASMIC PROTEIN-RELATED"/>
    <property type="match status" value="1"/>
</dbReference>
<comment type="similarity">
    <text evidence="2">Belongs to the bacterial solute-binding protein 2 family.</text>
</comment>
<dbReference type="PANTHER" id="PTHR46847:SF1">
    <property type="entry name" value="D-ALLOSE-BINDING PERIPLASMIC PROTEIN-RELATED"/>
    <property type="match status" value="1"/>
</dbReference>
<dbReference type="eggNOG" id="COG1879">
    <property type="taxonomic scope" value="Bacteria"/>
</dbReference>
<reference evidence="6" key="2">
    <citation type="submission" date="2013-06" db="EMBL/GenBank/DDBJ databases">
        <title>Draft genome sequence of Clostridium hylemonae (DSM 15053).</title>
        <authorList>
            <person name="Sudarsanam P."/>
            <person name="Ley R."/>
            <person name="Guruge J."/>
            <person name="Turnbaugh P.J."/>
            <person name="Mahowald M."/>
            <person name="Liep D."/>
            <person name="Gordon J."/>
        </authorList>
    </citation>
    <scope>NUCLEOTIDE SEQUENCE</scope>
    <source>
        <strain evidence="6">DSM 15053</strain>
    </source>
</reference>
<feature type="domain" description="Periplasmic binding protein" evidence="5">
    <location>
        <begin position="55"/>
        <end position="309"/>
    </location>
</feature>
<dbReference type="AlphaFoldDB" id="C0C0V9"/>
<feature type="chain" id="PRO_5038631011" description="Periplasmic binding protein domain-containing protein" evidence="4">
    <location>
        <begin position="30"/>
        <end position="344"/>
    </location>
</feature>
<dbReference type="STRING" id="553973.CLOHYLEM_05778"/>
<evidence type="ECO:0000256" key="2">
    <source>
        <dbReference type="ARBA" id="ARBA00007639"/>
    </source>
</evidence>
<dbReference type="GO" id="GO:0030313">
    <property type="term" value="C:cell envelope"/>
    <property type="evidence" value="ECO:0007669"/>
    <property type="project" value="UniProtKB-SubCell"/>
</dbReference>
<dbReference type="HOGENOM" id="CLU_037628_3_2_9"/>
<accession>C0C0V9</accession>
<evidence type="ECO:0000256" key="4">
    <source>
        <dbReference type="SAM" id="SignalP"/>
    </source>
</evidence>
<dbReference type="InterPro" id="IPR028082">
    <property type="entry name" value="Peripla_BP_I"/>
</dbReference>
<sequence length="344" mass="37687">MKAKKRRTLSMKKKVISVLLCAAMVATMAIGCSKSDSGSSDDKKDSGDKKDSYKVAYIARAQSDSFAAWLANELKAEFENYDDMTLEVFDGEANDEKENTMIENAISSGFDGIIIQANNGEAQLPYIQQVVDAGIPCITTNPRVECEGTGSIDADPYEQAKVNCELAVDQIPENAKVVVLLGPAGNFHSTERRNAWEKEFFEKRPDVEILAEDIANWNKDEAMSLMEDWVQAYGDIDAVVSMNDNMAAGAIEVVKDNDKFKDMLAYGVDGTAEACLLIKEGKMTSTGLQSAIDLAKMNAEAIHSVLTGDKKITDINDNVPAPLITSDNVDEYIQMYKDNGQIKE</sequence>
<name>C0C0V9_9FIRM</name>
<evidence type="ECO:0000259" key="5">
    <source>
        <dbReference type="Pfam" id="PF13407"/>
    </source>
</evidence>
<dbReference type="Proteomes" id="UP000004893">
    <property type="component" value="Unassembled WGS sequence"/>
</dbReference>
<dbReference type="Gene3D" id="3.40.50.2300">
    <property type="match status" value="2"/>
</dbReference>
<dbReference type="CDD" id="cd01536">
    <property type="entry name" value="PBP1_ABC_sugar_binding-like"/>
    <property type="match status" value="1"/>
</dbReference>
<comment type="subcellular location">
    <subcellularLocation>
        <location evidence="1">Cell envelope</location>
    </subcellularLocation>
</comment>
<dbReference type="EMBL" id="ABYI02000022">
    <property type="protein sequence ID" value="EEG73773.1"/>
    <property type="molecule type" value="Genomic_DNA"/>
</dbReference>
<proteinExistence type="inferred from homology"/>
<organism evidence="6 7">
    <name type="scientific">[Clostridium] hylemonae DSM 15053</name>
    <dbReference type="NCBI Taxonomy" id="553973"/>
    <lineage>
        <taxon>Bacteria</taxon>
        <taxon>Bacillati</taxon>
        <taxon>Bacillota</taxon>
        <taxon>Clostridia</taxon>
        <taxon>Lachnospirales</taxon>
        <taxon>Lachnospiraceae</taxon>
    </lineage>
</organism>
<dbReference type="GO" id="GO:0030246">
    <property type="term" value="F:carbohydrate binding"/>
    <property type="evidence" value="ECO:0007669"/>
    <property type="project" value="UniProtKB-ARBA"/>
</dbReference>
<evidence type="ECO:0000256" key="3">
    <source>
        <dbReference type="ARBA" id="ARBA00022729"/>
    </source>
</evidence>
<dbReference type="Pfam" id="PF13407">
    <property type="entry name" value="Peripla_BP_4"/>
    <property type="match status" value="1"/>
</dbReference>
<dbReference type="InterPro" id="IPR025997">
    <property type="entry name" value="SBP_2_dom"/>
</dbReference>
<reference evidence="6" key="1">
    <citation type="submission" date="2009-02" db="EMBL/GenBank/DDBJ databases">
        <authorList>
            <person name="Fulton L."/>
            <person name="Clifton S."/>
            <person name="Fulton B."/>
            <person name="Xu J."/>
            <person name="Minx P."/>
            <person name="Pepin K.H."/>
            <person name="Johnson M."/>
            <person name="Bhonagiri V."/>
            <person name="Nash W.E."/>
            <person name="Mardis E.R."/>
            <person name="Wilson R.K."/>
        </authorList>
    </citation>
    <scope>NUCLEOTIDE SEQUENCE [LARGE SCALE GENOMIC DNA]</scope>
    <source>
        <strain evidence="6">DSM 15053</strain>
    </source>
</reference>
<gene>
    <name evidence="6" type="ORF">CLOHYLEM_05778</name>
</gene>
<keyword evidence="3 4" id="KW-0732">Signal</keyword>
<comment type="caution">
    <text evidence="6">The sequence shown here is derived from an EMBL/GenBank/DDBJ whole genome shotgun (WGS) entry which is preliminary data.</text>
</comment>
<dbReference type="PROSITE" id="PS51257">
    <property type="entry name" value="PROKAR_LIPOPROTEIN"/>
    <property type="match status" value="1"/>
</dbReference>